<keyword evidence="2" id="KW-1185">Reference proteome</keyword>
<sequence>MVFSAYAHAQGAVTRGTPVCGTAEFCLVDFYVDDVIAGSIEIYEENFNDQNNTSIQKGVTYFLGDNTPHVSYAACLSNEMCKIVHDEKVALYVYENDRFPSNGRSKRNYLEMFRKLAEVAARTKSGRAAIKYAKEYGEKNKGVVADILRNAPIEMHQNSVLDKTIAEQIDRQNAKIEAQKAKEEQERRKGLLDGTAPRNYVKGRDTIDWVSKNYGNGGKIVSGKGKSHGNWAR</sequence>
<gene>
    <name evidence="1" type="ORF">GCL60_09660</name>
</gene>
<dbReference type="Proteomes" id="UP000437748">
    <property type="component" value="Unassembled WGS sequence"/>
</dbReference>
<dbReference type="RefSeq" id="WP_153420510.1">
    <property type="nucleotide sequence ID" value="NZ_WFLM01000003.1"/>
</dbReference>
<dbReference type="EMBL" id="WFLM01000003">
    <property type="protein sequence ID" value="KAB8039111.1"/>
    <property type="molecule type" value="Genomic_DNA"/>
</dbReference>
<name>A0A6N6VTX7_9BACT</name>
<proteinExistence type="predicted"/>
<evidence type="ECO:0000313" key="2">
    <source>
        <dbReference type="Proteomes" id="UP000437748"/>
    </source>
</evidence>
<accession>A0A6N6VTX7</accession>
<protein>
    <submittedName>
        <fullName evidence="1">Uncharacterized protein</fullName>
    </submittedName>
</protein>
<comment type="caution">
    <text evidence="1">The sequence shown here is derived from an EMBL/GenBank/DDBJ whole genome shotgun (WGS) entry which is preliminary data.</text>
</comment>
<organism evidence="1 2">
    <name type="scientific">Silvanigrella paludirubra</name>
    <dbReference type="NCBI Taxonomy" id="2499159"/>
    <lineage>
        <taxon>Bacteria</taxon>
        <taxon>Pseudomonadati</taxon>
        <taxon>Bdellovibrionota</taxon>
        <taxon>Oligoflexia</taxon>
        <taxon>Silvanigrellales</taxon>
        <taxon>Silvanigrellaceae</taxon>
        <taxon>Silvanigrella</taxon>
    </lineage>
</organism>
<dbReference type="AlphaFoldDB" id="A0A6N6VTX7"/>
<reference evidence="1 2" key="1">
    <citation type="submission" date="2019-10" db="EMBL/GenBank/DDBJ databases">
        <title>New species of Slilvanegrellaceae.</title>
        <authorList>
            <person name="Pitt A."/>
            <person name="Hahn M.W."/>
        </authorList>
    </citation>
    <scope>NUCLEOTIDE SEQUENCE [LARGE SCALE GENOMIC DNA]</scope>
    <source>
        <strain evidence="1 2">SP-Ram-0.45-NSY-1</strain>
    </source>
</reference>
<evidence type="ECO:0000313" key="1">
    <source>
        <dbReference type="EMBL" id="KAB8039111.1"/>
    </source>
</evidence>